<organism evidence="3 4">
    <name type="scientific">Candidozyma haemuli</name>
    <dbReference type="NCBI Taxonomy" id="45357"/>
    <lineage>
        <taxon>Eukaryota</taxon>
        <taxon>Fungi</taxon>
        <taxon>Dikarya</taxon>
        <taxon>Ascomycota</taxon>
        <taxon>Saccharomycotina</taxon>
        <taxon>Pichiomycetes</taxon>
        <taxon>Metschnikowiaceae</taxon>
        <taxon>Candidozyma</taxon>
    </lineage>
</organism>
<sequence length="345" mass="39011">MFVHLSDGDDMVKRYIDSNETYDIAKALKQNFVCVTQHEVVVEELQEVQRPSFTIYDSGEIKGTFVDGSREEFEEFLRNYVPQLPEKHSREARSSKRLSEREEDLSRIRAQIEADKKERVSQRRYSMEKNAVKPPKRQKSPVSDTQCKLSIRLLDGETVQGTFSSSQTLRDVKRWIERERGLVLSPERDDALPSFAHTSALALNHYAFCYLGVPRVTFSVGQELTKLGDLGLSPRSALILKPVQGDSKSSPGLWASLTGKAKYVTSALYTFFDYGLEDAERDFSDAVDDAQPAFVVPEKPEEIEEEVKAKQKTVSATGSARMSPVSGRGNQSHVLHDREALEQRQ</sequence>
<dbReference type="GO" id="GO:0036503">
    <property type="term" value="P:ERAD pathway"/>
    <property type="evidence" value="ECO:0007669"/>
    <property type="project" value="TreeGrafter"/>
</dbReference>
<dbReference type="STRING" id="45357.A0A2V1B0A1"/>
<reference evidence="3 4" key="1">
    <citation type="submission" date="2017-12" db="EMBL/GenBank/DDBJ databases">
        <title>Genome Sequence of a Multidrug-Resistant Candida haemulonii Isolate from a Patient with Chronic Leg Ulcers in Israel.</title>
        <authorList>
            <person name="Chow N.A."/>
            <person name="Gade L."/>
            <person name="Batra D."/>
            <person name="Rowe L.A."/>
            <person name="Ben-Ami R."/>
            <person name="Loparev V.N."/>
            <person name="Litvintseva A.P."/>
        </authorList>
    </citation>
    <scope>NUCLEOTIDE SEQUENCE [LARGE SCALE GENOMIC DNA]</scope>
    <source>
        <strain evidence="3 4">B11899</strain>
    </source>
</reference>
<dbReference type="SUPFAM" id="SSF54236">
    <property type="entry name" value="Ubiquitin-like"/>
    <property type="match status" value="1"/>
</dbReference>
<proteinExistence type="predicted"/>
<dbReference type="CDD" id="cd01767">
    <property type="entry name" value="UBX"/>
    <property type="match status" value="1"/>
</dbReference>
<dbReference type="Gene3D" id="3.10.20.90">
    <property type="entry name" value="Phosphatidylinositol 3-kinase Catalytic Subunit, Chain A, domain 1"/>
    <property type="match status" value="1"/>
</dbReference>
<dbReference type="GeneID" id="37009373"/>
<dbReference type="InterPro" id="IPR001012">
    <property type="entry name" value="UBX_dom"/>
</dbReference>
<evidence type="ECO:0000313" key="4">
    <source>
        <dbReference type="Proteomes" id="UP000244309"/>
    </source>
</evidence>
<dbReference type="PANTHER" id="PTHR46424:SF1">
    <property type="entry name" value="UBX DOMAIN-CONTAINING PROTEIN 4"/>
    <property type="match status" value="1"/>
</dbReference>
<evidence type="ECO:0000313" key="3">
    <source>
        <dbReference type="EMBL" id="PVH23750.1"/>
    </source>
</evidence>
<evidence type="ECO:0000256" key="1">
    <source>
        <dbReference type="SAM" id="MobiDB-lite"/>
    </source>
</evidence>
<dbReference type="PANTHER" id="PTHR46424">
    <property type="entry name" value="UBX DOMAIN-CONTAINING PROTEIN 4"/>
    <property type="match status" value="1"/>
</dbReference>
<evidence type="ECO:0000259" key="2">
    <source>
        <dbReference type="PROSITE" id="PS50033"/>
    </source>
</evidence>
<feature type="compositionally biased region" description="Basic and acidic residues" evidence="1">
    <location>
        <begin position="334"/>
        <end position="345"/>
    </location>
</feature>
<dbReference type="Proteomes" id="UP000244309">
    <property type="component" value="Unassembled WGS sequence"/>
</dbReference>
<feature type="domain" description="UBX" evidence="2">
    <location>
        <begin position="142"/>
        <end position="240"/>
    </location>
</feature>
<gene>
    <name evidence="3" type="ORF">CXQ85_004043</name>
</gene>
<dbReference type="SMART" id="SM00166">
    <property type="entry name" value="UBX"/>
    <property type="match status" value="1"/>
</dbReference>
<dbReference type="InterPro" id="IPR029071">
    <property type="entry name" value="Ubiquitin-like_domsf"/>
</dbReference>
<keyword evidence="4" id="KW-1185">Reference proteome</keyword>
<dbReference type="GO" id="GO:0005783">
    <property type="term" value="C:endoplasmic reticulum"/>
    <property type="evidence" value="ECO:0007669"/>
    <property type="project" value="TreeGrafter"/>
</dbReference>
<dbReference type="PROSITE" id="PS50033">
    <property type="entry name" value="UBX"/>
    <property type="match status" value="1"/>
</dbReference>
<accession>A0A2V1B0A1</accession>
<dbReference type="RefSeq" id="XP_025344690.1">
    <property type="nucleotide sequence ID" value="XM_025487674.1"/>
</dbReference>
<dbReference type="EMBL" id="PKFO01000011">
    <property type="protein sequence ID" value="PVH23750.1"/>
    <property type="molecule type" value="Genomic_DNA"/>
</dbReference>
<name>A0A2V1B0A1_9ASCO</name>
<dbReference type="OrthoDB" id="2445133at2759"/>
<feature type="region of interest" description="Disordered" evidence="1">
    <location>
        <begin position="299"/>
        <end position="345"/>
    </location>
</feature>
<dbReference type="Pfam" id="PF00789">
    <property type="entry name" value="UBX"/>
    <property type="match status" value="1"/>
</dbReference>
<dbReference type="VEuPathDB" id="FungiDB:CXQ85_004043"/>
<feature type="region of interest" description="Disordered" evidence="1">
    <location>
        <begin position="123"/>
        <end position="144"/>
    </location>
</feature>
<dbReference type="AlphaFoldDB" id="A0A2V1B0A1"/>
<protein>
    <recommendedName>
        <fullName evidence="2">UBX domain-containing protein</fullName>
    </recommendedName>
</protein>
<comment type="caution">
    <text evidence="3">The sequence shown here is derived from an EMBL/GenBank/DDBJ whole genome shotgun (WGS) entry which is preliminary data.</text>
</comment>